<accession>A0A438FW20</accession>
<dbReference type="SUPFAM" id="SSF56219">
    <property type="entry name" value="DNase I-like"/>
    <property type="match status" value="1"/>
</dbReference>
<dbReference type="PROSITE" id="PS50878">
    <property type="entry name" value="RT_POL"/>
    <property type="match status" value="1"/>
</dbReference>
<keyword evidence="12" id="KW-1133">Transmembrane helix</keyword>
<sequence length="1689" mass="190693">MKLKILSWNVRGANDRSKRKVIKALIRSQKVDLVCLQETKIQEMSQGVIHSLGVGRFLGWGAVDARGAAGGVVVFWDKRVLELVGLEVGIFSISCRFKNCEDGFMWFFTGVYGPTMKRFREPFWEELGAIRGLWSDPWCIGGDFNVIRFPRGSLYVEWGVKWPILVEIGSLPDLGGLENHFSGVSQCTLPRPVSDHCPILLDGGGVRRGPIPFRFENMWLKEEGFKELLRGWWQGFNCSGSYSFVLSEKLKALKVKLKNWNKEVFGKVGVNLRMTLGRVSFWDDQERQRTLNEQELEARKEAKEEFKKWAIMEEISWRQKSRQIWLKEGDKNTGFFHKMANSNSRRNCLKKIKVRIWLSDEQDIQRGVVRAYQDLLSDPGGWHPSMSSLEFVSIGREEAARLEEMFSLEEVYLALSELNGDKAPGPDGFPIAFWHPKKGGAEDLRDYRPISLVGGLYKILAKVLANRLKKVVGKVVSSAQNAFIEGRQILDAALIANEAIDSMLKGDEAGVLCKLDLEKAYDHINWDFLMLVMQKMGFGEKWAGWIKWCISIASFSVMINGSPAGFFQSTRGLRQGDPISPYLFVLGMEALSYLINKAVRGGFLSGCSLRGRGGNGIQVSHLLFADDTLVFCKDSQDQMAVLSWLLMWFEAISGLNINLEKSEILPVGSVENAEVLASELGCRVGSLPSTYLGLPLGAPHKSVVVWDGVEERMRKRLALWKRQFISKGGRLTLIRSTLASMPIYLMFLMRIPRVVRLRLEKIQRDFLWGGGALEKRPHLVNWDVVRSHKMKGGLGIRKFSILNRALLCKWSWRFAAERDSFWKLVISSKYGEEEGGWISCEVREGYGVGLWKEIRKEGVLLFKNVSFTVGDGRRVKFWKDIWCGNTPLCEAFPSLFAFAVSQDAWVEDCWDYMGDAGEWNPCFSRSFNDWELEAVASLLSVLQGKRLNVGMEDRVVWNASKNGSFSVKSLYNTLDSGGAVPFPWRIIWSPCVPTKVGFFAWEASWGKVLTQDHLKRRGWSLANRCFLCCDDEETINHILIHCPKAKVLWNLMFTMFRVNWVLQLTVKDILLVLHVKQSRGEQYYPLKGGINGCYIAHNGDAHGGDIYREGCIMYQEMPACGTLEINCSKDIKIQGIIGPCTSLEKKGPSVADTVIGEGSTTSWKMCGLDKTTCLTVFFDISSSERSNPPGTSNPQLYLQFIVSYQNPEGQTRLRVTTVTRRWVDSAVSSEVGFWEDFSPPSILGQRRSTEVLASKEKKKKELLKKELVQGFDQETAAVVMARLTSLKMETEEGFDATRWLDRSLIRLCSKFGDYRKDDPASFTLNPCFSLFPQFMFNLRRSQFVQVFNNSPDETAYFRMLLNRENIPNTAVMIQPSLISYSFNSLPAPALLDVASISADRILLLDSYFSVVIFHGMTIAQWRNMGYQNQPEHQAFAQLLQAPQDDAKLIIHDRFPVPRLVVCDQHGSQVGFAYLFVLLILVGYLLASLTLGSRFHGFMEPFGARKSVLYFLRSLVEEPEVNHFSIYCSRNACKLHVNCALSKLICGVGGGSSGKGGSIRGWGSLDVAKGMKGLLGLLNGGGSSKDFHETKLFPPLFNSGLMDFWSWWMVLQDGSLLEILGSDSKDPSGKRKWEEHWGLNTQARFLLAKLNPSATYNNAHEMATGSDVIFTDDVSLQVFFEHLQRLAVQS</sequence>
<dbReference type="SUPFAM" id="SSF82754">
    <property type="entry name" value="C-terminal, gelsolin-like domain of Sec23/24"/>
    <property type="match status" value="2"/>
</dbReference>
<dbReference type="Pfam" id="PF04815">
    <property type="entry name" value="Sec23_helical"/>
    <property type="match status" value="1"/>
</dbReference>
<dbReference type="InterPro" id="IPR007123">
    <property type="entry name" value="Gelsolin-like_dom"/>
</dbReference>
<evidence type="ECO:0000259" key="13">
    <source>
        <dbReference type="PROSITE" id="PS50878"/>
    </source>
</evidence>
<dbReference type="Pfam" id="PF13966">
    <property type="entry name" value="zf-RVT"/>
    <property type="match status" value="1"/>
</dbReference>
<dbReference type="EMBL" id="QGNW01000725">
    <property type="protein sequence ID" value="RVW64162.1"/>
    <property type="molecule type" value="Genomic_DNA"/>
</dbReference>
<dbReference type="InterPro" id="IPR005135">
    <property type="entry name" value="Endo/exonuclease/phosphatase"/>
</dbReference>
<dbReference type="InterPro" id="IPR000477">
    <property type="entry name" value="RT_dom"/>
</dbReference>
<dbReference type="PANTHER" id="PTHR11141:SF0">
    <property type="entry name" value="PROTEIN TRANSPORT PROTEIN SEC23"/>
    <property type="match status" value="1"/>
</dbReference>
<dbReference type="PANTHER" id="PTHR11141">
    <property type="entry name" value="PROTEIN TRANSPORT PROTEIN SEC23"/>
    <property type="match status" value="1"/>
</dbReference>
<dbReference type="InterPro" id="IPR036180">
    <property type="entry name" value="Gelsolin-like_dom_sf"/>
</dbReference>
<reference evidence="14 15" key="1">
    <citation type="journal article" date="2018" name="PLoS Genet.">
        <title>Population sequencing reveals clonal diversity and ancestral inbreeding in the grapevine cultivar Chardonnay.</title>
        <authorList>
            <person name="Roach M.J."/>
            <person name="Johnson D.L."/>
            <person name="Bohlmann J."/>
            <person name="van Vuuren H.J."/>
            <person name="Jones S.J."/>
            <person name="Pretorius I.S."/>
            <person name="Schmidt S.A."/>
            <person name="Borneman A.R."/>
        </authorList>
    </citation>
    <scope>NUCLEOTIDE SEQUENCE [LARGE SCALE GENOMIC DNA]</scope>
    <source>
        <strain evidence="15">cv. Chardonnay</strain>
        <tissue evidence="14">Leaf</tissue>
    </source>
</reference>
<dbReference type="FunFam" id="3.40.20.10:FF:000014">
    <property type="entry name" value="Protein transport protein SEC23"/>
    <property type="match status" value="1"/>
</dbReference>
<keyword evidence="3" id="KW-0813">Transport</keyword>
<evidence type="ECO:0000256" key="10">
    <source>
        <dbReference type="ARBA" id="ARBA00023329"/>
    </source>
</evidence>
<dbReference type="Gene3D" id="1.20.120.730">
    <property type="entry name" value="Sec23/Sec24 helical domain"/>
    <property type="match status" value="1"/>
</dbReference>
<feature type="domain" description="Reverse transcriptase" evidence="13">
    <location>
        <begin position="415"/>
        <end position="696"/>
    </location>
</feature>
<dbReference type="InterPro" id="IPR012990">
    <property type="entry name" value="Beta-sandwich_Sec23_24"/>
</dbReference>
<keyword evidence="12" id="KW-0812">Transmembrane</keyword>
<proteinExistence type="predicted"/>
<feature type="transmembrane region" description="Helical" evidence="12">
    <location>
        <begin position="1471"/>
        <end position="1491"/>
    </location>
</feature>
<evidence type="ECO:0000256" key="7">
    <source>
        <dbReference type="ARBA" id="ARBA00022892"/>
    </source>
</evidence>
<evidence type="ECO:0000256" key="3">
    <source>
        <dbReference type="ARBA" id="ARBA00022448"/>
    </source>
</evidence>
<keyword evidence="5" id="KW-0256">Endoplasmic reticulum</keyword>
<dbReference type="GO" id="GO:0006888">
    <property type="term" value="P:endoplasmic reticulum to Golgi vesicle-mediated transport"/>
    <property type="evidence" value="ECO:0007669"/>
    <property type="project" value="InterPro"/>
</dbReference>
<evidence type="ECO:0000256" key="2">
    <source>
        <dbReference type="ARBA" id="ARBA00004397"/>
    </source>
</evidence>
<dbReference type="Gene3D" id="3.60.10.10">
    <property type="entry name" value="Endonuclease/exonuclease/phosphatase"/>
    <property type="match status" value="1"/>
</dbReference>
<dbReference type="SUPFAM" id="SSF81811">
    <property type="entry name" value="Helical domain of Sec23/24"/>
    <property type="match status" value="1"/>
</dbReference>
<dbReference type="InterPro" id="IPR037364">
    <property type="entry name" value="Sec23"/>
</dbReference>
<evidence type="ECO:0000313" key="14">
    <source>
        <dbReference type="EMBL" id="RVW64162.1"/>
    </source>
</evidence>
<dbReference type="InterPro" id="IPR036691">
    <property type="entry name" value="Endo/exonu/phosph_ase_sf"/>
</dbReference>
<dbReference type="FunFam" id="1.20.120.730:FF:000005">
    <property type="entry name" value="Protein transport protein SEC23"/>
    <property type="match status" value="1"/>
</dbReference>
<dbReference type="Pfam" id="PF00626">
    <property type="entry name" value="Gelsolin"/>
    <property type="match status" value="1"/>
</dbReference>
<evidence type="ECO:0000256" key="1">
    <source>
        <dbReference type="ARBA" id="ARBA00004299"/>
    </source>
</evidence>
<dbReference type="Gene3D" id="2.60.40.1670">
    <property type="entry name" value="beta-sandwich domain of Sec23/24"/>
    <property type="match status" value="1"/>
</dbReference>
<keyword evidence="7" id="KW-0931">ER-Golgi transport</keyword>
<dbReference type="GO" id="GO:0005789">
    <property type="term" value="C:endoplasmic reticulum membrane"/>
    <property type="evidence" value="ECO:0007669"/>
    <property type="project" value="UniProtKB-SubCell"/>
</dbReference>
<dbReference type="Pfam" id="PF08033">
    <property type="entry name" value="Sec23_BS"/>
    <property type="match status" value="1"/>
</dbReference>
<name>A0A438FW20_VITVI</name>
<dbReference type="GO" id="GO:0046872">
    <property type="term" value="F:metal ion binding"/>
    <property type="evidence" value="ECO:0007669"/>
    <property type="project" value="UniProtKB-KW"/>
</dbReference>
<dbReference type="GO" id="GO:0003824">
    <property type="term" value="F:catalytic activity"/>
    <property type="evidence" value="ECO:0007669"/>
    <property type="project" value="InterPro"/>
</dbReference>
<comment type="subcellular location">
    <subcellularLocation>
        <location evidence="1">Cytoplasmic vesicle</location>
        <location evidence="1">COPII-coated vesicle membrane</location>
        <topology evidence="1">Peripheral membrane protein</topology>
        <orientation evidence="1">Cytoplasmic side</orientation>
    </subcellularLocation>
    <subcellularLocation>
        <location evidence="2">Endoplasmic reticulum membrane</location>
        <topology evidence="2">Peripheral membrane protein</topology>
        <orientation evidence="2">Cytoplasmic side</orientation>
    </subcellularLocation>
</comment>
<dbReference type="Gene3D" id="3.40.20.10">
    <property type="entry name" value="Severin"/>
    <property type="match status" value="2"/>
</dbReference>
<evidence type="ECO:0000256" key="8">
    <source>
        <dbReference type="ARBA" id="ARBA00022927"/>
    </source>
</evidence>
<comment type="function">
    <text evidence="11">Component of the coat protein complex II (COPII) which promotes the formation of transport vesicles from the endoplasmic reticulum (ER). The coat has two main functions, the physical deformation of the endoplasmic reticulum membrane into vesicles and the selection of cargo molecules.</text>
</comment>
<dbReference type="Pfam" id="PF00078">
    <property type="entry name" value="RVT_1"/>
    <property type="match status" value="1"/>
</dbReference>
<dbReference type="InterPro" id="IPR036175">
    <property type="entry name" value="Sec23/24_helical_dom_sf"/>
</dbReference>
<dbReference type="InterPro" id="IPR043502">
    <property type="entry name" value="DNA/RNA_pol_sf"/>
</dbReference>
<evidence type="ECO:0000256" key="9">
    <source>
        <dbReference type="ARBA" id="ARBA00023136"/>
    </source>
</evidence>
<dbReference type="GO" id="GO:0030127">
    <property type="term" value="C:COPII vesicle coat"/>
    <property type="evidence" value="ECO:0007669"/>
    <property type="project" value="InterPro"/>
</dbReference>
<dbReference type="GO" id="GO:0006886">
    <property type="term" value="P:intracellular protein transport"/>
    <property type="evidence" value="ECO:0007669"/>
    <property type="project" value="InterPro"/>
</dbReference>
<dbReference type="Pfam" id="PF03372">
    <property type="entry name" value="Exo_endo_phos"/>
    <property type="match status" value="1"/>
</dbReference>
<evidence type="ECO:0000256" key="6">
    <source>
        <dbReference type="ARBA" id="ARBA00022833"/>
    </source>
</evidence>
<keyword evidence="6" id="KW-0862">Zinc</keyword>
<keyword evidence="4" id="KW-0479">Metal-binding</keyword>
<evidence type="ECO:0000256" key="5">
    <source>
        <dbReference type="ARBA" id="ARBA00022824"/>
    </source>
</evidence>
<dbReference type="InterPro" id="IPR006900">
    <property type="entry name" value="Sec23/24_helical_dom"/>
</dbReference>
<keyword evidence="10" id="KW-0968">Cytoplasmic vesicle</keyword>
<dbReference type="SUPFAM" id="SSF56672">
    <property type="entry name" value="DNA/RNA polymerases"/>
    <property type="match status" value="1"/>
</dbReference>
<evidence type="ECO:0000256" key="12">
    <source>
        <dbReference type="SAM" id="Phobius"/>
    </source>
</evidence>
<dbReference type="InterPro" id="IPR029006">
    <property type="entry name" value="ADF-H/Gelsolin-like_dom_sf"/>
</dbReference>
<dbReference type="InterPro" id="IPR026960">
    <property type="entry name" value="RVT-Znf"/>
</dbReference>
<dbReference type="SUPFAM" id="SSF81995">
    <property type="entry name" value="beta-sandwich domain of Sec23/24"/>
    <property type="match status" value="1"/>
</dbReference>
<evidence type="ECO:0000313" key="15">
    <source>
        <dbReference type="Proteomes" id="UP000288805"/>
    </source>
</evidence>
<gene>
    <name evidence="14" type="primary">SEC23A</name>
    <name evidence="14" type="ORF">CK203_052575</name>
</gene>
<dbReference type="CDD" id="cd01650">
    <property type="entry name" value="RT_nLTR_like"/>
    <property type="match status" value="1"/>
</dbReference>
<keyword evidence="8" id="KW-0653">Protein transport</keyword>
<comment type="caution">
    <text evidence="14">The sequence shown here is derived from an EMBL/GenBank/DDBJ whole genome shotgun (WGS) entry which is preliminary data.</text>
</comment>
<evidence type="ECO:0000256" key="11">
    <source>
        <dbReference type="ARBA" id="ARBA00025471"/>
    </source>
</evidence>
<keyword evidence="9 12" id="KW-0472">Membrane</keyword>
<protein>
    <submittedName>
        <fullName evidence="14">Protein transport protein Sec23A</fullName>
    </submittedName>
</protein>
<dbReference type="Proteomes" id="UP000288805">
    <property type="component" value="Unassembled WGS sequence"/>
</dbReference>
<organism evidence="14 15">
    <name type="scientific">Vitis vinifera</name>
    <name type="common">Grape</name>
    <dbReference type="NCBI Taxonomy" id="29760"/>
    <lineage>
        <taxon>Eukaryota</taxon>
        <taxon>Viridiplantae</taxon>
        <taxon>Streptophyta</taxon>
        <taxon>Embryophyta</taxon>
        <taxon>Tracheophyta</taxon>
        <taxon>Spermatophyta</taxon>
        <taxon>Magnoliopsida</taxon>
        <taxon>eudicotyledons</taxon>
        <taxon>Gunneridae</taxon>
        <taxon>Pentapetalae</taxon>
        <taxon>rosids</taxon>
        <taxon>Vitales</taxon>
        <taxon>Vitaceae</taxon>
        <taxon>Viteae</taxon>
        <taxon>Vitis</taxon>
    </lineage>
</organism>
<evidence type="ECO:0000256" key="4">
    <source>
        <dbReference type="ARBA" id="ARBA00022723"/>
    </source>
</evidence>